<keyword evidence="1" id="KW-0812">Transmembrane</keyword>
<reference evidence="2 3" key="2">
    <citation type="journal article" date="2018" name="New Phytol.">
        <title>High intraspecific genome diversity in the model arbuscular mycorrhizal symbiont Rhizophagus irregularis.</title>
        <authorList>
            <person name="Chen E.C.H."/>
            <person name="Morin E."/>
            <person name="Beaudet D."/>
            <person name="Noel J."/>
            <person name="Yildirir G."/>
            <person name="Ndikumana S."/>
            <person name="Charron P."/>
            <person name="St-Onge C."/>
            <person name="Giorgi J."/>
            <person name="Kruger M."/>
            <person name="Marton T."/>
            <person name="Ropars J."/>
            <person name="Grigoriev I.V."/>
            <person name="Hainaut M."/>
            <person name="Henrissat B."/>
            <person name="Roux C."/>
            <person name="Martin F."/>
            <person name="Corradi N."/>
        </authorList>
    </citation>
    <scope>NUCLEOTIDE SEQUENCE [LARGE SCALE GENOMIC DNA]</scope>
    <source>
        <strain evidence="2 3">DAOM 197198</strain>
    </source>
</reference>
<protein>
    <submittedName>
        <fullName evidence="2">Uncharacterized protein</fullName>
    </submittedName>
</protein>
<sequence length="83" mass="10222">MITLITLIYINFSLFKLRLLPLLRSYLNFIILITNHLHPYYIHSFDISKFKPYYVFYPNYIYYPYPLLLLLYSLSSSIFFFFL</sequence>
<evidence type="ECO:0000256" key="1">
    <source>
        <dbReference type="SAM" id="Phobius"/>
    </source>
</evidence>
<keyword evidence="1" id="KW-0472">Membrane</keyword>
<accession>A0A2P4P881</accession>
<reference evidence="2 3" key="1">
    <citation type="journal article" date="2013" name="Proc. Natl. Acad. Sci. U.S.A.">
        <title>Genome of an arbuscular mycorrhizal fungus provides insight into the oldest plant symbiosis.</title>
        <authorList>
            <person name="Tisserant E."/>
            <person name="Malbreil M."/>
            <person name="Kuo A."/>
            <person name="Kohler A."/>
            <person name="Symeonidi A."/>
            <person name="Balestrini R."/>
            <person name="Charron P."/>
            <person name="Duensing N."/>
            <person name="Frei Dit Frey N."/>
            <person name="Gianinazzi-Pearson V."/>
            <person name="Gilbert L.B."/>
            <person name="Handa Y."/>
            <person name="Herr J.R."/>
            <person name="Hijri M."/>
            <person name="Koul R."/>
            <person name="Kawaguchi M."/>
            <person name="Krajinski F."/>
            <person name="Lammers P.J."/>
            <person name="Masclaux F.G."/>
            <person name="Murat C."/>
            <person name="Morin E."/>
            <person name="Ndikumana S."/>
            <person name="Pagni M."/>
            <person name="Petitpierre D."/>
            <person name="Requena N."/>
            <person name="Rosikiewicz P."/>
            <person name="Riley R."/>
            <person name="Saito K."/>
            <person name="San Clemente H."/>
            <person name="Shapiro H."/>
            <person name="van Tuinen D."/>
            <person name="Becard G."/>
            <person name="Bonfante P."/>
            <person name="Paszkowski U."/>
            <person name="Shachar-Hill Y.Y."/>
            <person name="Tuskan G.A."/>
            <person name="Young P.W."/>
            <person name="Sanders I.R."/>
            <person name="Henrissat B."/>
            <person name="Rensing S.A."/>
            <person name="Grigoriev I.V."/>
            <person name="Corradi N."/>
            <person name="Roux C."/>
            <person name="Martin F."/>
        </authorList>
    </citation>
    <scope>NUCLEOTIDE SEQUENCE [LARGE SCALE GENOMIC DNA]</scope>
    <source>
        <strain evidence="2 3">DAOM 197198</strain>
    </source>
</reference>
<name>A0A2P4P881_RHIID</name>
<keyword evidence="1" id="KW-1133">Transmembrane helix</keyword>
<keyword evidence="3" id="KW-1185">Reference proteome</keyword>
<gene>
    <name evidence="2" type="ORF">GLOIN_2v1703051</name>
</gene>
<proteinExistence type="predicted"/>
<evidence type="ECO:0000313" key="3">
    <source>
        <dbReference type="Proteomes" id="UP000018888"/>
    </source>
</evidence>
<evidence type="ECO:0000313" key="2">
    <source>
        <dbReference type="EMBL" id="POG61596.1"/>
    </source>
</evidence>
<comment type="caution">
    <text evidence="2">The sequence shown here is derived from an EMBL/GenBank/DDBJ whole genome shotgun (WGS) entry which is preliminary data.</text>
</comment>
<feature type="transmembrane region" description="Helical" evidence="1">
    <location>
        <begin position="62"/>
        <end position="82"/>
    </location>
</feature>
<dbReference type="EMBL" id="AUPC02000334">
    <property type="protein sequence ID" value="POG61596.1"/>
    <property type="molecule type" value="Genomic_DNA"/>
</dbReference>
<dbReference type="AlphaFoldDB" id="A0A2P4P881"/>
<dbReference type="Proteomes" id="UP000018888">
    <property type="component" value="Unassembled WGS sequence"/>
</dbReference>
<feature type="transmembrane region" description="Helical" evidence="1">
    <location>
        <begin position="21"/>
        <end position="42"/>
    </location>
</feature>
<organism evidence="2 3">
    <name type="scientific">Rhizophagus irregularis (strain DAOM 181602 / DAOM 197198 / MUCL 43194)</name>
    <name type="common">Arbuscular mycorrhizal fungus</name>
    <name type="synonym">Glomus intraradices</name>
    <dbReference type="NCBI Taxonomy" id="747089"/>
    <lineage>
        <taxon>Eukaryota</taxon>
        <taxon>Fungi</taxon>
        <taxon>Fungi incertae sedis</taxon>
        <taxon>Mucoromycota</taxon>
        <taxon>Glomeromycotina</taxon>
        <taxon>Glomeromycetes</taxon>
        <taxon>Glomerales</taxon>
        <taxon>Glomeraceae</taxon>
        <taxon>Rhizophagus</taxon>
    </lineage>
</organism>